<name>A0A640S7J5_9ACTN</name>
<accession>A0A640S7J5</accession>
<evidence type="ECO:0000313" key="3">
    <source>
        <dbReference type="Proteomes" id="UP000435837"/>
    </source>
</evidence>
<dbReference type="EMBL" id="BLIN01000003">
    <property type="protein sequence ID" value="GFE05595.1"/>
    <property type="molecule type" value="Genomic_DNA"/>
</dbReference>
<dbReference type="Proteomes" id="UP000435837">
    <property type="component" value="Unassembled WGS sequence"/>
</dbReference>
<feature type="region of interest" description="Disordered" evidence="1">
    <location>
        <begin position="322"/>
        <end position="341"/>
    </location>
</feature>
<sequence>MIDTTHLTVDQLADAWQHIHDTSPADEADPLVLECAGRLASDPGGEQAHVWVAGLVAMSGYLAWRPGKAAEQAALNALRDAATALDGQSCSHDDHPYEAEMDSLEDEIWTGDNGLLTGELVSPAGDTGAGRVLCPGNVAGWARLATDMIAPFTVRSIPAGAPKYHHSSIRMLSGVVNDYPYDDPQELLADEAVCLPDRPTRGLLAGFLVTMNATCWYAASERITDRSVLDSMVKGIQAAVPLLGDEPCVHGPREHPDTNDPDYANRIGYLLRSPGGRAELAEDYGWDEEEQADDEEERVEAWVCSAFLHELADKTLEVLTDALQSFEPAGGDEPGGGGEPE</sequence>
<protein>
    <submittedName>
        <fullName evidence="2">Uncharacterized protein</fullName>
    </submittedName>
</protein>
<proteinExistence type="predicted"/>
<dbReference type="RefSeq" id="WP_159472025.1">
    <property type="nucleotide sequence ID" value="NZ_BAAATH010000041.1"/>
</dbReference>
<dbReference type="AlphaFoldDB" id="A0A640S7J5"/>
<organism evidence="2 3">
    <name type="scientific">Streptomyces caniferus</name>
    <dbReference type="NCBI Taxonomy" id="285557"/>
    <lineage>
        <taxon>Bacteria</taxon>
        <taxon>Bacillati</taxon>
        <taxon>Actinomycetota</taxon>
        <taxon>Actinomycetes</taxon>
        <taxon>Kitasatosporales</taxon>
        <taxon>Streptomycetaceae</taxon>
        <taxon>Streptomyces</taxon>
    </lineage>
</organism>
<comment type="caution">
    <text evidence="2">The sequence shown here is derived from an EMBL/GenBank/DDBJ whole genome shotgun (WGS) entry which is preliminary data.</text>
</comment>
<evidence type="ECO:0000313" key="2">
    <source>
        <dbReference type="EMBL" id="GFE05595.1"/>
    </source>
</evidence>
<dbReference type="OrthoDB" id="4248222at2"/>
<feature type="compositionally biased region" description="Gly residues" evidence="1">
    <location>
        <begin position="332"/>
        <end position="341"/>
    </location>
</feature>
<reference evidence="2 3" key="1">
    <citation type="submission" date="2019-12" db="EMBL/GenBank/DDBJ databases">
        <title>Whole genome shotgun sequence of Streptomyces caniferus NBRC 15389.</title>
        <authorList>
            <person name="Ichikawa N."/>
            <person name="Kimura A."/>
            <person name="Kitahashi Y."/>
            <person name="Komaki H."/>
            <person name="Tamura T."/>
        </authorList>
    </citation>
    <scope>NUCLEOTIDE SEQUENCE [LARGE SCALE GENOMIC DNA]</scope>
    <source>
        <strain evidence="2 3">NBRC 15389</strain>
    </source>
</reference>
<evidence type="ECO:0000256" key="1">
    <source>
        <dbReference type="SAM" id="MobiDB-lite"/>
    </source>
</evidence>
<gene>
    <name evidence="2" type="ORF">Scani_18630</name>
</gene>